<organism evidence="2 3">
    <name type="scientific">Agrobacterium rosae</name>
    <dbReference type="NCBI Taxonomy" id="1972867"/>
    <lineage>
        <taxon>Bacteria</taxon>
        <taxon>Pseudomonadati</taxon>
        <taxon>Pseudomonadota</taxon>
        <taxon>Alphaproteobacteria</taxon>
        <taxon>Hyphomicrobiales</taxon>
        <taxon>Rhizobiaceae</taxon>
        <taxon>Rhizobium/Agrobacterium group</taxon>
        <taxon>Agrobacterium</taxon>
    </lineage>
</organism>
<accession>A0AAE5VPY2</accession>
<comment type="caution">
    <text evidence="2">The sequence shown here is derived from an EMBL/GenBank/DDBJ whole genome shotgun (WGS) entry which is preliminary data.</text>
</comment>
<dbReference type="AlphaFoldDB" id="A0AAE5VPY2"/>
<keyword evidence="4" id="KW-1185">Reference proteome</keyword>
<gene>
    <name evidence="2" type="ORF">CPJ18_10960</name>
    <name evidence="1" type="ORF">RMS29_23900</name>
</gene>
<reference evidence="2 3" key="1">
    <citation type="journal article" date="2018" name="Syst. Appl. Microbiol.">
        <title>Agrobacterium rosae sp. nov., isolated from galls on different agricultural crops.</title>
        <authorList>
            <person name="Kuzmanovic N."/>
            <person name="Pulawska J."/>
            <person name="Smalla K."/>
            <person name="Nesme X."/>
        </authorList>
    </citation>
    <scope>NUCLEOTIDE SEQUENCE [LARGE SCALE GENOMIC DNA]</scope>
    <source>
        <strain evidence="2 3">NCPPB 1650</strain>
    </source>
</reference>
<proteinExistence type="predicted"/>
<reference evidence="1 4" key="2">
    <citation type="journal article" date="2023" name="Phytobiomes J">
        <title>Deciphering the key players within the bacterial microbiota associated with aerial crown gall tumors on rhododendron: Insights into the gallobiome.</title>
        <authorList>
            <person name="Kuzmanovic N."/>
            <person name="Nesme J."/>
            <person name="Wolf J."/>
            <person name="Neumann-Schaal M."/>
            <person name="Petersen J."/>
            <person name="Fernandez-Gnecco G."/>
            <person name="Sproeer C."/>
            <person name="Bunk B."/>
            <person name="Overmann J."/>
            <person name="Sorensen S.J."/>
            <person name="Idczak E."/>
            <person name="Smalla K."/>
        </authorList>
    </citation>
    <scope>NUCLEOTIDE SEQUENCE [LARGE SCALE GENOMIC DNA]</scope>
    <source>
        <strain evidence="4">rho-14.1</strain>
        <strain evidence="1">Rho-14.1</strain>
    </source>
</reference>
<evidence type="ECO:0000313" key="1">
    <source>
        <dbReference type="EMBL" id="MDX8332261.1"/>
    </source>
</evidence>
<name>A0AAE5VPY2_9HYPH</name>
<dbReference type="GeneID" id="86879862"/>
<evidence type="ECO:0000313" key="4">
    <source>
        <dbReference type="Proteomes" id="UP001277561"/>
    </source>
</evidence>
<evidence type="ECO:0000313" key="2">
    <source>
        <dbReference type="EMBL" id="POO51976.1"/>
    </source>
</evidence>
<sequence length="111" mass="12054">MWRDVDPGTGSLLGLVADGEVLPGQTYQLETSETEYEAYREAMGAFLVLTFTGQPVGVLAQITSASFMQKRGGRIEFSVETPVMVSDTFIDGRVAFDVIAKPDMQASKVEV</sequence>
<dbReference type="RefSeq" id="WP_103658221.1">
    <property type="nucleotide sequence ID" value="NZ_CP192765.1"/>
</dbReference>
<evidence type="ECO:0000313" key="3">
    <source>
        <dbReference type="Proteomes" id="UP000237447"/>
    </source>
</evidence>
<dbReference type="EMBL" id="JAVRAD010000015">
    <property type="protein sequence ID" value="MDX8332261.1"/>
    <property type="molecule type" value="Genomic_DNA"/>
</dbReference>
<protein>
    <submittedName>
        <fullName evidence="2">Uncharacterized protein</fullName>
    </submittedName>
</protein>
<dbReference type="Proteomes" id="UP001277561">
    <property type="component" value="Unassembled WGS sequence"/>
</dbReference>
<dbReference type="Proteomes" id="UP000237447">
    <property type="component" value="Unassembled WGS sequence"/>
</dbReference>
<dbReference type="EMBL" id="NXEJ01000005">
    <property type="protein sequence ID" value="POO51976.1"/>
    <property type="molecule type" value="Genomic_DNA"/>
</dbReference>